<dbReference type="GO" id="GO:0005525">
    <property type="term" value="F:GTP binding"/>
    <property type="evidence" value="ECO:0007669"/>
    <property type="project" value="UniProtKB-KW"/>
</dbReference>
<keyword evidence="8" id="KW-1185">Reference proteome</keyword>
<protein>
    <submittedName>
        <fullName evidence="7">P-loop containing nucleoside triphosphate hydrolase protein</fullName>
    </submittedName>
</protein>
<dbReference type="InterPro" id="IPR009000">
    <property type="entry name" value="Transl_B-barrel_sf"/>
</dbReference>
<dbReference type="InterPro" id="IPR027417">
    <property type="entry name" value="P-loop_NTPase"/>
</dbReference>
<dbReference type="GO" id="GO:0032790">
    <property type="term" value="P:ribosome disassembly"/>
    <property type="evidence" value="ECO:0007669"/>
    <property type="project" value="TreeGrafter"/>
</dbReference>
<evidence type="ECO:0000256" key="1">
    <source>
        <dbReference type="ARBA" id="ARBA00022741"/>
    </source>
</evidence>
<dbReference type="PRINTS" id="PR00315">
    <property type="entry name" value="ELONGATNFCT"/>
</dbReference>
<keyword evidence="1" id="KW-0547">Nucleotide-binding</keyword>
<dbReference type="EMBL" id="KV417484">
    <property type="protein sequence ID" value="KZP32953.1"/>
    <property type="molecule type" value="Genomic_DNA"/>
</dbReference>
<dbReference type="InterPro" id="IPR041095">
    <property type="entry name" value="EFG_II"/>
</dbReference>
<dbReference type="SUPFAM" id="SSF50447">
    <property type="entry name" value="Translation proteins"/>
    <property type="match status" value="1"/>
</dbReference>
<dbReference type="PROSITE" id="PS51722">
    <property type="entry name" value="G_TR_2"/>
    <property type="match status" value="1"/>
</dbReference>
<gene>
    <name evidence="7" type="ORF">FIBSPDRAFT_774201</name>
</gene>
<dbReference type="PROSITE" id="PS00301">
    <property type="entry name" value="G_TR_1"/>
    <property type="match status" value="1"/>
</dbReference>
<keyword evidence="4" id="KW-0342">GTP-binding</keyword>
<reference evidence="7 8" key="1">
    <citation type="journal article" date="2016" name="Mol. Biol. Evol.">
        <title>Comparative Genomics of Early-Diverging Mushroom-Forming Fungi Provides Insights into the Origins of Lignocellulose Decay Capabilities.</title>
        <authorList>
            <person name="Nagy L.G."/>
            <person name="Riley R."/>
            <person name="Tritt A."/>
            <person name="Adam C."/>
            <person name="Daum C."/>
            <person name="Floudas D."/>
            <person name="Sun H."/>
            <person name="Yadav J.S."/>
            <person name="Pangilinan J."/>
            <person name="Larsson K.H."/>
            <person name="Matsuura K."/>
            <person name="Barry K."/>
            <person name="Labutti K."/>
            <person name="Kuo R."/>
            <person name="Ohm R.A."/>
            <person name="Bhattacharya S.S."/>
            <person name="Shirouzu T."/>
            <person name="Yoshinaga Y."/>
            <person name="Martin F.M."/>
            <person name="Grigoriev I.V."/>
            <person name="Hibbett D.S."/>
        </authorList>
    </citation>
    <scope>NUCLEOTIDE SEQUENCE [LARGE SCALE GENOMIC DNA]</scope>
    <source>
        <strain evidence="7 8">CBS 109695</strain>
    </source>
</reference>
<name>A0A166VQ87_9AGAM</name>
<dbReference type="InterPro" id="IPR035647">
    <property type="entry name" value="EFG_III/V"/>
</dbReference>
<organism evidence="7 8">
    <name type="scientific">Athelia psychrophila</name>
    <dbReference type="NCBI Taxonomy" id="1759441"/>
    <lineage>
        <taxon>Eukaryota</taxon>
        <taxon>Fungi</taxon>
        <taxon>Dikarya</taxon>
        <taxon>Basidiomycota</taxon>
        <taxon>Agaricomycotina</taxon>
        <taxon>Agaricomycetes</taxon>
        <taxon>Agaricomycetidae</taxon>
        <taxon>Atheliales</taxon>
        <taxon>Atheliaceae</taxon>
        <taxon>Athelia</taxon>
    </lineage>
</organism>
<evidence type="ECO:0000256" key="5">
    <source>
        <dbReference type="SAM" id="MobiDB-lite"/>
    </source>
</evidence>
<feature type="region of interest" description="Disordered" evidence="5">
    <location>
        <begin position="687"/>
        <end position="715"/>
    </location>
</feature>
<dbReference type="SUPFAM" id="SSF54980">
    <property type="entry name" value="EF-G C-terminal domain-like"/>
    <property type="match status" value="2"/>
</dbReference>
<evidence type="ECO:0000313" key="7">
    <source>
        <dbReference type="EMBL" id="KZP32953.1"/>
    </source>
</evidence>
<feature type="domain" description="Tr-type G" evidence="6">
    <location>
        <begin position="31"/>
        <end position="337"/>
    </location>
</feature>
<accession>A0A166VQ87</accession>
<dbReference type="InterPro" id="IPR000795">
    <property type="entry name" value="T_Tr_GTP-bd_dom"/>
</dbReference>
<dbReference type="GO" id="GO:0032543">
    <property type="term" value="P:mitochondrial translation"/>
    <property type="evidence" value="ECO:0007669"/>
    <property type="project" value="TreeGrafter"/>
</dbReference>
<dbReference type="Gene3D" id="3.30.70.870">
    <property type="entry name" value="Elongation Factor G (Translational Gtpase), domain 3"/>
    <property type="match status" value="1"/>
</dbReference>
<dbReference type="SUPFAM" id="SSF52540">
    <property type="entry name" value="P-loop containing nucleoside triphosphate hydrolases"/>
    <property type="match status" value="1"/>
</dbReference>
<dbReference type="STRING" id="436010.A0A166VQ87"/>
<evidence type="ECO:0000313" key="8">
    <source>
        <dbReference type="Proteomes" id="UP000076532"/>
    </source>
</evidence>
<dbReference type="InterPro" id="IPR053905">
    <property type="entry name" value="EF-G-like_DII"/>
</dbReference>
<keyword evidence="3" id="KW-0496">Mitochondrion</keyword>
<keyword evidence="7" id="KW-0378">Hydrolase</keyword>
<keyword evidence="2" id="KW-0648">Protein biosynthesis</keyword>
<evidence type="ECO:0000256" key="4">
    <source>
        <dbReference type="ARBA" id="ARBA00023134"/>
    </source>
</evidence>
<dbReference type="Gene3D" id="3.30.70.240">
    <property type="match status" value="1"/>
</dbReference>
<dbReference type="PANTHER" id="PTHR43261:SF1">
    <property type="entry name" value="RIBOSOME-RELEASING FACTOR 2, MITOCHONDRIAL"/>
    <property type="match status" value="1"/>
</dbReference>
<evidence type="ECO:0000256" key="3">
    <source>
        <dbReference type="ARBA" id="ARBA00023128"/>
    </source>
</evidence>
<sequence>MLCRLGRLKSPHKSLAIKCRYIGTAARDDISKIRNMALVAHIDSGKTTLTESVLLKSSYLSSSGSVDTGSTTTDFLPAERERGITIQSASIPVKWKQWSFNLIDTPGHADFGMEVESASRVIDGAVVLIDSVEGVEAQTKGVWRQLDRYGVPTRIMFLNKLDRPGASFQSSLISLLSHRLHPNPVALTLPISSFDPEDYSRAEPGIQGLVDLVNWEIWKWNVDETDPTRHPLPRDVDSLSQMDILPPNHPILPHLVPARTALLENLSMFSEELMEELLNLPTGPSSYLTLDAPAIMPHLRAASLRKDILPVLCGAAMKNIGTELVMNYVGELLASPLDVKHDLQSADSPLRLLAWKVAWDKKKGWMTYVRVYSGTLKRNTVLWNVTRGQKERISKLVLMYASQPTDVEELPFGSVGVIQGLKFTRTGDTLVMHERGASLDIPSLREIIPPPAVMSAAVVPLSHSDLDPVQAALESLARTDPSVRVESQEGQLLVHGLGALHLEIIEGRLRDEFDARFEFGQRRVSYREGLGHGTLDSSPNADKWLTEVGGKPIAVQIKLDLRALLDDEPGDPAWDGNIVVDENGKPLRPDTSASDLKTHTYIARGLASALSSSPHTSLAMSRIHIQIKAYNHPPELDPSVLASASAVILRNHLRSANMGPVLEPYIRVKVTVNEDNLGKVVKDLTENGGEVSDLGQDSSLGANPDDDYGPYSQEGVYIPPDALSTSSASYTIHGSGAPRIKRTVHATAPLSKMLDYNTRLRALSGGHGLFEMAAAGFKTVTETRKAEILKEIGRA</sequence>
<dbReference type="Gene3D" id="3.40.50.300">
    <property type="entry name" value="P-loop containing nucleotide triphosphate hydrolases"/>
    <property type="match status" value="1"/>
</dbReference>
<dbReference type="NCBIfam" id="TIGR00231">
    <property type="entry name" value="small_GTP"/>
    <property type="match status" value="1"/>
</dbReference>
<dbReference type="AlphaFoldDB" id="A0A166VQ87"/>
<dbReference type="Pfam" id="PF00009">
    <property type="entry name" value="GTP_EFTU"/>
    <property type="match status" value="1"/>
</dbReference>
<evidence type="ECO:0000259" key="6">
    <source>
        <dbReference type="PROSITE" id="PS51722"/>
    </source>
</evidence>
<dbReference type="InterPro" id="IPR005225">
    <property type="entry name" value="Small_GTP-bd"/>
</dbReference>
<dbReference type="Pfam" id="PF22042">
    <property type="entry name" value="EF-G_D2"/>
    <property type="match status" value="1"/>
</dbReference>
<dbReference type="OrthoDB" id="198619at2759"/>
<dbReference type="GO" id="GO:0005759">
    <property type="term" value="C:mitochondrial matrix"/>
    <property type="evidence" value="ECO:0007669"/>
    <property type="project" value="UniProtKB-ARBA"/>
</dbReference>
<dbReference type="Proteomes" id="UP000076532">
    <property type="component" value="Unassembled WGS sequence"/>
</dbReference>
<dbReference type="InterPro" id="IPR031157">
    <property type="entry name" value="G_TR_CS"/>
</dbReference>
<evidence type="ECO:0000256" key="2">
    <source>
        <dbReference type="ARBA" id="ARBA00022917"/>
    </source>
</evidence>
<dbReference type="Pfam" id="PF14492">
    <property type="entry name" value="EFG_III"/>
    <property type="match status" value="1"/>
</dbReference>
<dbReference type="PANTHER" id="PTHR43261">
    <property type="entry name" value="TRANSLATION ELONGATION FACTOR G-RELATED"/>
    <property type="match status" value="1"/>
</dbReference>
<dbReference type="GO" id="GO:0003924">
    <property type="term" value="F:GTPase activity"/>
    <property type="evidence" value="ECO:0007669"/>
    <property type="project" value="InterPro"/>
</dbReference>
<dbReference type="Gene3D" id="2.40.30.10">
    <property type="entry name" value="Translation factors"/>
    <property type="match status" value="1"/>
</dbReference>
<proteinExistence type="predicted"/>
<dbReference type="FunFam" id="3.40.50.300:FF:000514">
    <property type="entry name" value="Ribosome-releasing factor 2, mitochondrial"/>
    <property type="match status" value="1"/>
</dbReference>
<dbReference type="InterPro" id="IPR000640">
    <property type="entry name" value="EFG_V-like"/>
</dbReference>
<dbReference type="SMART" id="SM00838">
    <property type="entry name" value="EFG_C"/>
    <property type="match status" value="1"/>
</dbReference>